<dbReference type="AlphaFoldDB" id="A0AAX4HPV9"/>
<dbReference type="KEGG" id="psti:SOO65_20185"/>
<dbReference type="GO" id="GO:0016787">
    <property type="term" value="F:hydrolase activity"/>
    <property type="evidence" value="ECO:0007669"/>
    <property type="project" value="InterPro"/>
</dbReference>
<dbReference type="PANTHER" id="PTHR11575">
    <property type="entry name" value="5'-NUCLEOTIDASE-RELATED"/>
    <property type="match status" value="1"/>
</dbReference>
<name>A0AAX4HPV9_9BACT</name>
<dbReference type="RefSeq" id="WP_321394922.1">
    <property type="nucleotide sequence ID" value="NZ_CP139487.1"/>
</dbReference>
<organism evidence="1 2">
    <name type="scientific">Peredibacter starrii</name>
    <dbReference type="NCBI Taxonomy" id="28202"/>
    <lineage>
        <taxon>Bacteria</taxon>
        <taxon>Pseudomonadati</taxon>
        <taxon>Bdellovibrionota</taxon>
        <taxon>Bacteriovoracia</taxon>
        <taxon>Bacteriovoracales</taxon>
        <taxon>Bacteriovoracaceae</taxon>
        <taxon>Peredibacter</taxon>
    </lineage>
</organism>
<dbReference type="SUPFAM" id="SSF56300">
    <property type="entry name" value="Metallo-dependent phosphatases"/>
    <property type="match status" value="1"/>
</dbReference>
<dbReference type="Gene3D" id="3.60.21.10">
    <property type="match status" value="1"/>
</dbReference>
<dbReference type="GO" id="GO:0009166">
    <property type="term" value="P:nucleotide catabolic process"/>
    <property type="evidence" value="ECO:0007669"/>
    <property type="project" value="InterPro"/>
</dbReference>
<dbReference type="InterPro" id="IPR029052">
    <property type="entry name" value="Metallo-depent_PP-like"/>
</dbReference>
<gene>
    <name evidence="1" type="ORF">SOO65_20185</name>
</gene>
<proteinExistence type="predicted"/>
<evidence type="ECO:0000313" key="2">
    <source>
        <dbReference type="Proteomes" id="UP001324634"/>
    </source>
</evidence>
<sequence length="535" mass="59549">MKILLCALLVVASCSFKKSQLENQKMKGHEELYSSPDEPKIQKLGEFEKRIVIAATNDVHGNYQAQTLEFTDDHNKTPQTTKVGGVDAIQSYYKILRDTYENVVLVDSGDIFSRASSSNTVRDFYSTLKYDALTVGLRDFNLKLPSTMNSSSDLFKKFAKDSPTPLILSNLYELKTARVVEWEGTKPYLLKDVNGVKVGIIGLIPDDIVANTPVHNRVGLFVENMIQSTLRQARLLRSLGADMIVVLTHQGIDCNSELAAEAKLPITKVNFEPQKDNVCNLKGVLGEYLERLPPQLVDVVVGGRNHQKMANFVNGTLVIAGFEDGKSFSFAEFTINTKTKKIIPEQTVVHQPVTFCHEFFKETNDCFTEDSSVNHVKRIPATFLGKPLEFSTSSPAEEPKTSSVFSKEDAAKGLISFTADIAFFPKTSGQSQLFILAVKGSELLNILEEDFNRNRGGNWTPSPYIEKGNELVLSVAGMEIERDKVYKILTDLESLQTHKKLAKNMSNSESMALATHSWDSFHEDAVNTQLAAQTR</sequence>
<keyword evidence="2" id="KW-1185">Reference proteome</keyword>
<dbReference type="PANTHER" id="PTHR11575:SF24">
    <property type="entry name" value="5'-NUCLEOTIDASE"/>
    <property type="match status" value="1"/>
</dbReference>
<dbReference type="InterPro" id="IPR006179">
    <property type="entry name" value="5_nucleotidase/apyrase"/>
</dbReference>
<evidence type="ECO:0000313" key="1">
    <source>
        <dbReference type="EMBL" id="WPU65019.1"/>
    </source>
</evidence>
<dbReference type="Proteomes" id="UP001324634">
    <property type="component" value="Chromosome"/>
</dbReference>
<accession>A0AAX4HPV9</accession>
<dbReference type="EMBL" id="CP139487">
    <property type="protein sequence ID" value="WPU65019.1"/>
    <property type="molecule type" value="Genomic_DNA"/>
</dbReference>
<protein>
    <submittedName>
        <fullName evidence="1">Uncharacterized protein</fullName>
    </submittedName>
</protein>
<reference evidence="1 2" key="1">
    <citation type="submission" date="2023-11" db="EMBL/GenBank/DDBJ databases">
        <title>Peredibacter starrii A3.12.</title>
        <authorList>
            <person name="Mitchell R.J."/>
        </authorList>
    </citation>
    <scope>NUCLEOTIDE SEQUENCE [LARGE SCALE GENOMIC DNA]</scope>
    <source>
        <strain evidence="1 2">A3.12</strain>
    </source>
</reference>